<evidence type="ECO:0000313" key="2">
    <source>
        <dbReference type="EMBL" id="KAH7281828.1"/>
    </source>
</evidence>
<feature type="compositionally biased region" description="Basic and acidic residues" evidence="1">
    <location>
        <begin position="1147"/>
        <end position="1161"/>
    </location>
</feature>
<feature type="compositionally biased region" description="Low complexity" evidence="1">
    <location>
        <begin position="1266"/>
        <end position="1276"/>
    </location>
</feature>
<evidence type="ECO:0000313" key="3">
    <source>
        <dbReference type="Proteomes" id="UP000825935"/>
    </source>
</evidence>
<dbReference type="EMBL" id="CM035441">
    <property type="protein sequence ID" value="KAH7281823.1"/>
    <property type="molecule type" value="Genomic_DNA"/>
</dbReference>
<feature type="compositionally biased region" description="Polar residues" evidence="1">
    <location>
        <begin position="880"/>
        <end position="895"/>
    </location>
</feature>
<feature type="region of interest" description="Disordered" evidence="1">
    <location>
        <begin position="151"/>
        <end position="171"/>
    </location>
</feature>
<keyword evidence="3" id="KW-1185">Reference proteome</keyword>
<feature type="compositionally biased region" description="Polar residues" evidence="1">
    <location>
        <begin position="1167"/>
        <end position="1177"/>
    </location>
</feature>
<organism evidence="2 3">
    <name type="scientific">Ceratopteris richardii</name>
    <name type="common">Triangle waterfern</name>
    <dbReference type="NCBI Taxonomy" id="49495"/>
    <lineage>
        <taxon>Eukaryota</taxon>
        <taxon>Viridiplantae</taxon>
        <taxon>Streptophyta</taxon>
        <taxon>Embryophyta</taxon>
        <taxon>Tracheophyta</taxon>
        <taxon>Polypodiopsida</taxon>
        <taxon>Polypodiidae</taxon>
        <taxon>Polypodiales</taxon>
        <taxon>Pteridineae</taxon>
        <taxon>Pteridaceae</taxon>
        <taxon>Parkerioideae</taxon>
        <taxon>Ceratopteris</taxon>
    </lineage>
</organism>
<proteinExistence type="predicted"/>
<comment type="caution">
    <text evidence="2">The sequence shown here is derived from an EMBL/GenBank/DDBJ whole genome shotgun (WGS) entry which is preliminary data.</text>
</comment>
<sequence>MSSFTMKGDTVLDLVLFQLTAPRTRCELFVSADGMTEKLASGFLKPFLNHLKAVEEQVIRGCESVKLEQPQIVQGRSWFTKGTLERFVRFVSTPEILERVKSIEEELIQLEKLLDIQSFNPLQVEGPYSTGGPVSKVNGDRSLSGLTGKFGNSKLLQSDPRNDPQNGRQTSKVELLRAMDVRLLSLKQEQCMAFGRAVAAGFSSDNMTDLIAFSEYFGADRLRTACLNFLTVVQRRVMEPMKLKSELIINGDMPDFSGNLGTMSTHEASLESSLQWTHYSEAQILDAGHNIGNERIYVVHNGALPGSDNESGSNNLQHGKTGVTETRRRWGPAVNIRPELLGDQNELNVMLNVNPRKNHCQYIQGIPNTSNGSLTNVSVNVNIQGSTECQADGMLDNSRGQVLMFQGPFSFKNVEPPKVSSVNAMDELSPSRTSLLNRCAAVGESLSGHGDADNLGHSSSASKQTGNNLKPVSGHSKWKSEKNYPSEASTKVIPTRRFSVQDAISLFENKQRKESVETSKKQQIIKHDSASASSKCTDTESSSMGGTWSSGESEETSGFLFENLSSGEQGVGQAIMKKKDVTADLMPLQAETSNSMFEEHSLNSSDPEKHTLDQQPFESNGKKMFQIKHRRSIQQEAFLDKTPRDPLKNVSDSNRVPTNLDSGHYSSLIKGPGSLESKDKGPVEGGWYSAAFVPISTEGISGMNGSSMKVDASYNNQGMMIAPSEGIVAIGNEQNTKDATPLSVVSSQMTTAEITDRGSLDTSRVNSTEYDKHNRSEMQASETHDESSERVGRFYERYRELRDAKLKEVNEFKRAEREAKLRLMEETYLLRKAELDAQILDFSMRNYQQIRGKRLQARKDDLQILQREKDEAMQKRSKETSIQLQAHSNSPSSMSLEGRDEAPGYTSLNSKRPAVVSQKGAFPPRNSIKRTLPLPKSTSENVASPAMNPRRSSVSFVNDNILAKSVTTVDVRKENAKPNPRHMSNFAASEAKDGSSGCFWAVNEARPLKANGNLMDCTYTGDLVAKDKVNPLSRKNQPGSRNILASDDVMISLTLKHENEEPSELKMNSKRATNTPLRDSNRPDDIGRRFPEIDGKDVEMSTREKSTDLIDGTPKTGGSCGPQMLHGIPCFPADMEGHQQPVHDVIPEKSQESGRNHRSQSEDSSENMHVTASCQASSLPNEHGFVVSNSFSLSDSRIGQVIGTVSDHFNPSLCGRFESHSLTPYTDPSQTPYANEQCKLVAVASTKEPAKGLKKLLKFGRKSRASDATSAVDSTSPFTMEGDDESEPQRFSIDMHNIRARLDERRVNDIMEEQCIFLDKTSGGQSLKSSIPTAPPNFRPRDDHLIGGTMLKAPKSLFSLSFRTKGTEGRA</sequence>
<feature type="compositionally biased region" description="Basic and acidic residues" evidence="1">
    <location>
        <begin position="870"/>
        <end position="879"/>
    </location>
</feature>
<dbReference type="PANTHER" id="PTHR31008:SF2">
    <property type="entry name" value="COP1-INTERACTING PROTEIN-LIKE PROTEIN"/>
    <property type="match status" value="1"/>
</dbReference>
<dbReference type="EMBL" id="CM035441">
    <property type="protein sequence ID" value="KAH7281828.1"/>
    <property type="molecule type" value="Genomic_DNA"/>
</dbReference>
<feature type="compositionally biased region" description="Low complexity" evidence="1">
    <location>
        <begin position="539"/>
        <end position="551"/>
    </location>
</feature>
<feature type="region of interest" description="Disordered" evidence="1">
    <location>
        <begin position="1147"/>
        <end position="1177"/>
    </location>
</feature>
<accession>A0A8T2QDW6</accession>
<feature type="compositionally biased region" description="Basic and acidic residues" evidence="1">
    <location>
        <begin position="1079"/>
        <end position="1108"/>
    </location>
</feature>
<feature type="region of interest" description="Disordered" evidence="1">
    <location>
        <begin position="1057"/>
        <end position="1119"/>
    </location>
</feature>
<feature type="region of interest" description="Disordered" evidence="1">
    <location>
        <begin position="1266"/>
        <end position="1287"/>
    </location>
</feature>
<feature type="region of interest" description="Disordered" evidence="1">
    <location>
        <begin position="635"/>
        <end position="680"/>
    </location>
</feature>
<feature type="compositionally biased region" description="Basic and acidic residues" evidence="1">
    <location>
        <begin position="638"/>
        <end position="647"/>
    </location>
</feature>
<dbReference type="EMBL" id="CM035441">
    <property type="protein sequence ID" value="KAH7281826.1"/>
    <property type="molecule type" value="Genomic_DNA"/>
</dbReference>
<gene>
    <name evidence="2" type="ORF">KP509_36G065200</name>
</gene>
<feature type="region of interest" description="Disordered" evidence="1">
    <location>
        <begin position="510"/>
        <end position="554"/>
    </location>
</feature>
<dbReference type="Proteomes" id="UP000825935">
    <property type="component" value="Chromosome 36"/>
</dbReference>
<feature type="compositionally biased region" description="Basic and acidic residues" evidence="1">
    <location>
        <begin position="769"/>
        <end position="790"/>
    </location>
</feature>
<dbReference type="OrthoDB" id="2020180at2759"/>
<feature type="region of interest" description="Disordered" evidence="1">
    <location>
        <begin position="870"/>
        <end position="951"/>
    </location>
</feature>
<reference evidence="2" key="1">
    <citation type="submission" date="2021-08" db="EMBL/GenBank/DDBJ databases">
        <title>WGS assembly of Ceratopteris richardii.</title>
        <authorList>
            <person name="Marchant D.B."/>
            <person name="Chen G."/>
            <person name="Jenkins J."/>
            <person name="Shu S."/>
            <person name="Leebens-Mack J."/>
            <person name="Grimwood J."/>
            <person name="Schmutz J."/>
            <person name="Soltis P."/>
            <person name="Soltis D."/>
            <person name="Chen Z.-H."/>
        </authorList>
    </citation>
    <scope>NUCLEOTIDE SEQUENCE</scope>
    <source>
        <strain evidence="2">Whitten #5841</strain>
        <tissue evidence="2">Leaf</tissue>
    </source>
</reference>
<dbReference type="EMBL" id="CM035441">
    <property type="protein sequence ID" value="KAH7281827.1"/>
    <property type="molecule type" value="Genomic_DNA"/>
</dbReference>
<feature type="compositionally biased region" description="Polar residues" evidence="1">
    <location>
        <begin position="650"/>
        <end position="665"/>
    </location>
</feature>
<feature type="compositionally biased region" description="Basic and acidic residues" evidence="1">
    <location>
        <begin position="597"/>
        <end position="612"/>
    </location>
</feature>
<name>A0A8T2QDW6_CERRI</name>
<feature type="compositionally biased region" description="Basic and acidic residues" evidence="1">
    <location>
        <begin position="510"/>
        <end position="529"/>
    </location>
</feature>
<feature type="region of interest" description="Disordered" evidence="1">
    <location>
        <begin position="754"/>
        <end position="790"/>
    </location>
</feature>
<feature type="region of interest" description="Disordered" evidence="1">
    <location>
        <begin position="450"/>
        <end position="490"/>
    </location>
</feature>
<evidence type="ECO:0000256" key="1">
    <source>
        <dbReference type="SAM" id="MobiDB-lite"/>
    </source>
</evidence>
<feature type="compositionally biased region" description="Polar residues" evidence="1">
    <location>
        <begin position="456"/>
        <end position="470"/>
    </location>
</feature>
<protein>
    <submittedName>
        <fullName evidence="2">Uncharacterized protein</fullName>
    </submittedName>
</protein>
<feature type="region of interest" description="Disordered" evidence="1">
    <location>
        <begin position="596"/>
        <end position="622"/>
    </location>
</feature>
<dbReference type="PANTHER" id="PTHR31008">
    <property type="entry name" value="COP1-INTERACTING PROTEIN-RELATED"/>
    <property type="match status" value="1"/>
</dbReference>